<evidence type="ECO:0000313" key="8">
    <source>
        <dbReference type="WBParaSite" id="TTAC_0000179501-mRNA-1"/>
    </source>
</evidence>
<dbReference type="STRING" id="6205.A0A0R3WM07"/>
<dbReference type="EMBL" id="UYWX01000506">
    <property type="protein sequence ID" value="VDM18522.1"/>
    <property type="molecule type" value="Genomic_DNA"/>
</dbReference>
<gene>
    <name evidence="6" type="ORF">TTAC_LOCUS1782</name>
</gene>
<reference evidence="6 7" key="2">
    <citation type="submission" date="2018-11" db="EMBL/GenBank/DDBJ databases">
        <authorList>
            <consortium name="Pathogen Informatics"/>
        </authorList>
    </citation>
    <scope>NUCLEOTIDE SEQUENCE [LARGE SCALE GENOMIC DNA]</scope>
</reference>
<evidence type="ECO:0000256" key="2">
    <source>
        <dbReference type="ARBA" id="ARBA00022692"/>
    </source>
</evidence>
<dbReference type="GO" id="GO:0005739">
    <property type="term" value="C:mitochondrion"/>
    <property type="evidence" value="ECO:0007669"/>
    <property type="project" value="TreeGrafter"/>
</dbReference>
<dbReference type="AlphaFoldDB" id="A0A0R3WM07"/>
<evidence type="ECO:0000256" key="3">
    <source>
        <dbReference type="ARBA" id="ARBA00022989"/>
    </source>
</evidence>
<accession>A0A0R3WM07</accession>
<evidence type="ECO:0000256" key="4">
    <source>
        <dbReference type="ARBA" id="ARBA00023136"/>
    </source>
</evidence>
<organism evidence="8">
    <name type="scientific">Hydatigena taeniaeformis</name>
    <name type="common">Feline tapeworm</name>
    <name type="synonym">Taenia taeniaeformis</name>
    <dbReference type="NCBI Taxonomy" id="6205"/>
    <lineage>
        <taxon>Eukaryota</taxon>
        <taxon>Metazoa</taxon>
        <taxon>Spiralia</taxon>
        <taxon>Lophotrochozoa</taxon>
        <taxon>Platyhelminthes</taxon>
        <taxon>Cestoda</taxon>
        <taxon>Eucestoda</taxon>
        <taxon>Cyclophyllidea</taxon>
        <taxon>Taeniidae</taxon>
        <taxon>Hydatigera</taxon>
    </lineage>
</organism>
<reference evidence="8" key="1">
    <citation type="submission" date="2017-02" db="UniProtKB">
        <authorList>
            <consortium name="WormBaseParasite"/>
        </authorList>
    </citation>
    <scope>IDENTIFICATION</scope>
</reference>
<keyword evidence="2 5" id="KW-0812">Transmembrane</keyword>
<evidence type="ECO:0000256" key="1">
    <source>
        <dbReference type="ARBA" id="ARBA00004141"/>
    </source>
</evidence>
<evidence type="ECO:0000313" key="6">
    <source>
        <dbReference type="EMBL" id="VDM18522.1"/>
    </source>
</evidence>
<dbReference type="PANTHER" id="PTHR21706">
    <property type="entry name" value="TRANSMEMBRANE PROTEIN 65"/>
    <property type="match status" value="1"/>
</dbReference>
<dbReference type="WBParaSite" id="TTAC_0000179501-mRNA-1">
    <property type="protein sequence ID" value="TTAC_0000179501-mRNA-1"/>
    <property type="gene ID" value="TTAC_0000179501"/>
</dbReference>
<proteinExistence type="predicted"/>
<dbReference type="OrthoDB" id="430821at2759"/>
<evidence type="ECO:0000256" key="5">
    <source>
        <dbReference type="SAM" id="Phobius"/>
    </source>
</evidence>
<keyword evidence="7" id="KW-1185">Reference proteome</keyword>
<name>A0A0R3WM07_HYDTA</name>
<feature type="transmembrane region" description="Helical" evidence="5">
    <location>
        <begin position="72"/>
        <end position="94"/>
    </location>
</feature>
<dbReference type="GO" id="GO:0016020">
    <property type="term" value="C:membrane"/>
    <property type="evidence" value="ECO:0007669"/>
    <property type="project" value="UniProtKB-SubCell"/>
</dbReference>
<evidence type="ECO:0000313" key="7">
    <source>
        <dbReference type="Proteomes" id="UP000274429"/>
    </source>
</evidence>
<dbReference type="Proteomes" id="UP000274429">
    <property type="component" value="Unassembled WGS sequence"/>
</dbReference>
<sequence length="114" mass="12419">MIVAGEYVDLTLATLFGFSTMAAAGIGNLISDLCGLGLVGYVERYARLFGVKAPSLTESQMNSKSVRRCSNLGRMFGITVGCLVGMLPLLLFPYEEDEKARTKEEEGRKEESTK</sequence>
<dbReference type="InterPro" id="IPR019537">
    <property type="entry name" value="TMEM65"/>
</dbReference>
<feature type="transmembrane region" description="Helical" evidence="5">
    <location>
        <begin position="12"/>
        <end position="42"/>
    </location>
</feature>
<protein>
    <submittedName>
        <fullName evidence="8">Transmembrane protein 65</fullName>
    </submittedName>
</protein>
<keyword evidence="4 5" id="KW-0472">Membrane</keyword>
<dbReference type="PANTHER" id="PTHR21706:SF15">
    <property type="entry name" value="TRANSMEMBRANE PROTEIN 65"/>
    <property type="match status" value="1"/>
</dbReference>
<keyword evidence="3 5" id="KW-1133">Transmembrane helix</keyword>
<comment type="subcellular location">
    <subcellularLocation>
        <location evidence="1">Membrane</location>
        <topology evidence="1">Multi-pass membrane protein</topology>
    </subcellularLocation>
</comment>
<dbReference type="Pfam" id="PF10507">
    <property type="entry name" value="TMEM65"/>
    <property type="match status" value="1"/>
</dbReference>